<evidence type="ECO:0000313" key="2">
    <source>
        <dbReference type="Ensembl" id="ENSXCOP00000012584.1"/>
    </source>
</evidence>
<dbReference type="Ensembl" id="ENSXCOT00000012735.1">
    <property type="protein sequence ID" value="ENSXCOP00000012584.1"/>
    <property type="gene ID" value="ENSXCOG00000009510.1"/>
</dbReference>
<reference evidence="2" key="2">
    <citation type="submission" date="2025-09" db="UniProtKB">
        <authorList>
            <consortium name="Ensembl"/>
        </authorList>
    </citation>
    <scope>IDENTIFICATION</scope>
</reference>
<feature type="compositionally biased region" description="Basic and acidic residues" evidence="1">
    <location>
        <begin position="118"/>
        <end position="161"/>
    </location>
</feature>
<accession>A0A3B5LXN4</accession>
<protein>
    <submittedName>
        <fullName evidence="2">Coiled-coil domain containing 191</fullName>
    </submittedName>
</protein>
<feature type="region of interest" description="Disordered" evidence="1">
    <location>
        <begin position="102"/>
        <end position="171"/>
    </location>
</feature>
<organism evidence="2 3">
    <name type="scientific">Xiphophorus couchianus</name>
    <name type="common">Monterrey platyfish</name>
    <dbReference type="NCBI Taxonomy" id="32473"/>
    <lineage>
        <taxon>Eukaryota</taxon>
        <taxon>Metazoa</taxon>
        <taxon>Chordata</taxon>
        <taxon>Craniata</taxon>
        <taxon>Vertebrata</taxon>
        <taxon>Euteleostomi</taxon>
        <taxon>Actinopterygii</taxon>
        <taxon>Neopterygii</taxon>
        <taxon>Teleostei</taxon>
        <taxon>Neoteleostei</taxon>
        <taxon>Acanthomorphata</taxon>
        <taxon>Ovalentaria</taxon>
        <taxon>Atherinomorphae</taxon>
        <taxon>Cyprinodontiformes</taxon>
        <taxon>Poeciliidae</taxon>
        <taxon>Poeciliinae</taxon>
        <taxon>Xiphophorus</taxon>
    </lineage>
</organism>
<dbReference type="PANTHER" id="PTHR22028:SF5">
    <property type="entry name" value="COILED-COIL DOMAIN-CONTAINING PROTEIN 191"/>
    <property type="match status" value="1"/>
</dbReference>
<name>A0A3B5LXN4_9TELE</name>
<dbReference type="Proteomes" id="UP000261380">
    <property type="component" value="Unplaced"/>
</dbReference>
<proteinExistence type="predicted"/>
<dbReference type="InterPro" id="IPR052270">
    <property type="entry name" value="CACF_protein"/>
</dbReference>
<dbReference type="AlphaFoldDB" id="A0A3B5LXN4"/>
<reference evidence="2" key="1">
    <citation type="submission" date="2025-08" db="UniProtKB">
        <authorList>
            <consortium name="Ensembl"/>
        </authorList>
    </citation>
    <scope>IDENTIFICATION</scope>
</reference>
<sequence length="574" mass="68487">MASELAVSEVFSHRKPQSAINRVAVPLESSEQLRDHDDAYSEGRSAHRKSYLLLLGSSLDLISDLYDCLVEEEEQLAVESFLQDLMKQELLDCGMLEELSRDDREKQKKFRNPAITMEARHQQVRENRAQREAEKQRKRREKESQQDVREEAKKKEQEGEKRKKQLKRREEEMVQQEMVRLRRLMEEKKALEHAARQNSLTGLGFQVVISPADVNAVVQLLQCLHKHLSGWHSVVLRRKLHMGKAVALCDWRRQLRAWRAWRAVVWAERSRREVARTAEQLRIENRQVKGSVLTFNATDKLHNTQLFAKVFWPLELFSMEVRARQRAERRQEIEEIKRRKEEEKLAGTRGEEYFMFYSPDTSLYKLHTRCKYCFSASIQREAERQRQLKRRQELMRLACQHHNKTLLSHRGLAPWKHLMQLRRENMELAESHHNLFLLKQCTLEWLQYARETQRERVACADQLQKHFLLRWSLNCWKRVSIPFYTQYTLPCKGFCRSLRSTSLMLTCSVFVCPSICLCFRRVLQRCFQAWRQLPSTLRREREREVRREKLSRKVAELLPDFCSRPLGMSERETV</sequence>
<keyword evidence="3" id="KW-1185">Reference proteome</keyword>
<dbReference type="GeneTree" id="ENSGT00940000154110"/>
<evidence type="ECO:0000256" key="1">
    <source>
        <dbReference type="SAM" id="MobiDB-lite"/>
    </source>
</evidence>
<dbReference type="PANTHER" id="PTHR22028">
    <property type="entry name" value="SFI1 SPINDLE BODY DOMAIN-CONTAINING PROTEIN-RELATED"/>
    <property type="match status" value="1"/>
</dbReference>
<evidence type="ECO:0000313" key="3">
    <source>
        <dbReference type="Proteomes" id="UP000261380"/>
    </source>
</evidence>